<dbReference type="Pfam" id="PF10903">
    <property type="entry name" value="DUF2691"/>
    <property type="match status" value="1"/>
</dbReference>
<sequence length="161" mass="18386">MKEKRGSQVRGISFEIPNAYGRYLFEIMDVIPLKGLTWKIGDGESYVIESDTLGVPLFPSACIVEEDVLLKEISKEDYYLIFVDLKGFPKKSDVREIATYQEFVESECQFVLLITDSSYVTIYSKDPLTIKQNFSKATTAGYKNIAYITEEDDERTTLLAF</sequence>
<reference evidence="1 2" key="1">
    <citation type="submission" date="2018-10" db="EMBL/GenBank/DDBJ databases">
        <title>Bacillus Keqinensis sp. nov., a moderately halophilic bacterium isolated from a saline-alkaline lake.</title>
        <authorList>
            <person name="Wang H."/>
        </authorList>
    </citation>
    <scope>NUCLEOTIDE SEQUENCE [LARGE SCALE GENOMIC DNA]</scope>
    <source>
        <strain evidence="1 2">KQ-3</strain>
    </source>
</reference>
<name>A0A3M7TP53_9BACI</name>
<keyword evidence="2" id="KW-1185">Reference proteome</keyword>
<evidence type="ECO:0000313" key="2">
    <source>
        <dbReference type="Proteomes" id="UP000278746"/>
    </source>
</evidence>
<dbReference type="AlphaFoldDB" id="A0A3M7TP53"/>
<dbReference type="Proteomes" id="UP000278746">
    <property type="component" value="Unassembled WGS sequence"/>
</dbReference>
<organism evidence="1 2">
    <name type="scientific">Alteribacter keqinensis</name>
    <dbReference type="NCBI Taxonomy" id="2483800"/>
    <lineage>
        <taxon>Bacteria</taxon>
        <taxon>Bacillati</taxon>
        <taxon>Bacillota</taxon>
        <taxon>Bacilli</taxon>
        <taxon>Bacillales</taxon>
        <taxon>Bacillaceae</taxon>
        <taxon>Alteribacter</taxon>
    </lineage>
</organism>
<dbReference type="EMBL" id="RHIB01000003">
    <property type="protein sequence ID" value="RNA66916.1"/>
    <property type="molecule type" value="Genomic_DNA"/>
</dbReference>
<proteinExistence type="predicted"/>
<gene>
    <name evidence="1" type="ORF">EBO34_17085</name>
</gene>
<evidence type="ECO:0000313" key="1">
    <source>
        <dbReference type="EMBL" id="RNA66916.1"/>
    </source>
</evidence>
<comment type="caution">
    <text evidence="1">The sequence shown here is derived from an EMBL/GenBank/DDBJ whole genome shotgun (WGS) entry which is preliminary data.</text>
</comment>
<protein>
    <submittedName>
        <fullName evidence="1">DUF2691 family protein</fullName>
    </submittedName>
</protein>
<dbReference type="OrthoDB" id="2625810at2"/>
<dbReference type="InterPro" id="IPR020216">
    <property type="entry name" value="Uncharacterised_YncE"/>
</dbReference>
<accession>A0A3M7TP53</accession>